<dbReference type="KEGG" id="cak:Caul_3683"/>
<name>B0T847_CAUSK</name>
<dbReference type="eggNOG" id="ENOG50333MG">
    <property type="taxonomic scope" value="Bacteria"/>
</dbReference>
<dbReference type="EMBL" id="CP000927">
    <property type="protein sequence ID" value="ABZ72810.1"/>
    <property type="molecule type" value="Genomic_DNA"/>
</dbReference>
<reference evidence="1" key="1">
    <citation type="submission" date="2008-01" db="EMBL/GenBank/DDBJ databases">
        <title>Complete sequence of chromosome of Caulobacter sp. K31.</title>
        <authorList>
            <consortium name="US DOE Joint Genome Institute"/>
            <person name="Copeland A."/>
            <person name="Lucas S."/>
            <person name="Lapidus A."/>
            <person name="Barry K."/>
            <person name="Glavina del Rio T."/>
            <person name="Dalin E."/>
            <person name="Tice H."/>
            <person name="Pitluck S."/>
            <person name="Bruce D."/>
            <person name="Goodwin L."/>
            <person name="Thompson L.S."/>
            <person name="Brettin T."/>
            <person name="Detter J.C."/>
            <person name="Han C."/>
            <person name="Schmutz J."/>
            <person name="Larimer F."/>
            <person name="Land M."/>
            <person name="Hauser L."/>
            <person name="Kyrpides N."/>
            <person name="Kim E."/>
            <person name="Stephens C."/>
            <person name="Richardson P."/>
        </authorList>
    </citation>
    <scope>NUCLEOTIDE SEQUENCE [LARGE SCALE GENOMIC DNA]</scope>
    <source>
        <strain evidence="1">K31</strain>
    </source>
</reference>
<dbReference type="HOGENOM" id="CLU_114896_0_0_5"/>
<dbReference type="OrthoDB" id="7184058at2"/>
<organism evidence="1">
    <name type="scientific">Caulobacter sp. (strain K31)</name>
    <dbReference type="NCBI Taxonomy" id="366602"/>
    <lineage>
        <taxon>Bacteria</taxon>
        <taxon>Pseudomonadati</taxon>
        <taxon>Pseudomonadota</taxon>
        <taxon>Alphaproteobacteria</taxon>
        <taxon>Caulobacterales</taxon>
        <taxon>Caulobacteraceae</taxon>
        <taxon>Caulobacter</taxon>
    </lineage>
</organism>
<evidence type="ECO:0008006" key="2">
    <source>
        <dbReference type="Google" id="ProtNLM"/>
    </source>
</evidence>
<gene>
    <name evidence="1" type="ordered locus">Caul_3683</name>
</gene>
<sequence>MGKEAKGVWGQLSDGESDGKLLWEPPKLIFRGAVRGIFQGHALRDLRVEGDDLVLTDGTRFTLEPGQAEKWLHAIHNPPGRLDKLGVKAGQTVVVAGIDDAEFLDELSTRVVLVEADEDIDLLFLGVEDLADFDQLEDLIGGLGPKGAIWIVAEKGKGAPLKDVEILAAARGQGLVDTKVCAFSKTHTALRFVKRKGEAAVKGALAEDDAGFDDEDGV</sequence>
<accession>B0T847</accession>
<dbReference type="AlphaFoldDB" id="B0T847"/>
<evidence type="ECO:0000313" key="1">
    <source>
        <dbReference type="EMBL" id="ABZ72810.1"/>
    </source>
</evidence>
<dbReference type="STRING" id="366602.Caul_3683"/>
<proteinExistence type="predicted"/>
<protein>
    <recommendedName>
        <fullName evidence="2">DUF3052 domain-containing protein</fullName>
    </recommendedName>
</protein>